<organism evidence="2 3">
    <name type="scientific">Bailinhaonella thermotolerans</name>
    <dbReference type="NCBI Taxonomy" id="1070861"/>
    <lineage>
        <taxon>Bacteria</taxon>
        <taxon>Bacillati</taxon>
        <taxon>Actinomycetota</taxon>
        <taxon>Actinomycetes</taxon>
        <taxon>Streptosporangiales</taxon>
        <taxon>Streptosporangiaceae</taxon>
        <taxon>Bailinhaonella</taxon>
    </lineage>
</organism>
<dbReference type="AlphaFoldDB" id="A0A3A4ATJ9"/>
<evidence type="ECO:0000313" key="2">
    <source>
        <dbReference type="EMBL" id="RJL24738.1"/>
    </source>
</evidence>
<gene>
    <name evidence="2" type="ORF">D5H75_28530</name>
</gene>
<sequence>MWLTTLRRVIRTVMTAERFPLTQIVRLLLERQALFLGTPSMWVTGVLIRPRPRSFRLVHGESRRGSAQAAGAPASARTVPPARTAPTKVDVLGTFPHFAMLLVTASATR</sequence>
<dbReference type="Proteomes" id="UP000265768">
    <property type="component" value="Unassembled WGS sequence"/>
</dbReference>
<dbReference type="EMBL" id="QZEY01000014">
    <property type="protein sequence ID" value="RJL24738.1"/>
    <property type="molecule type" value="Genomic_DNA"/>
</dbReference>
<comment type="caution">
    <text evidence="2">The sequence shown here is derived from an EMBL/GenBank/DDBJ whole genome shotgun (WGS) entry which is preliminary data.</text>
</comment>
<accession>A0A3A4ATJ9</accession>
<proteinExistence type="predicted"/>
<evidence type="ECO:0000313" key="3">
    <source>
        <dbReference type="Proteomes" id="UP000265768"/>
    </source>
</evidence>
<protein>
    <submittedName>
        <fullName evidence="2">Uncharacterized protein</fullName>
    </submittedName>
</protein>
<reference evidence="2 3" key="1">
    <citation type="submission" date="2018-09" db="EMBL/GenBank/DDBJ databases">
        <title>YIM 75507 draft genome.</title>
        <authorList>
            <person name="Tang S."/>
            <person name="Feng Y."/>
        </authorList>
    </citation>
    <scope>NUCLEOTIDE SEQUENCE [LARGE SCALE GENOMIC DNA]</scope>
    <source>
        <strain evidence="2 3">YIM 75507</strain>
    </source>
</reference>
<evidence type="ECO:0000256" key="1">
    <source>
        <dbReference type="SAM" id="MobiDB-lite"/>
    </source>
</evidence>
<feature type="region of interest" description="Disordered" evidence="1">
    <location>
        <begin position="59"/>
        <end position="83"/>
    </location>
</feature>
<keyword evidence="3" id="KW-1185">Reference proteome</keyword>
<name>A0A3A4ATJ9_9ACTN</name>
<feature type="compositionally biased region" description="Low complexity" evidence="1">
    <location>
        <begin position="65"/>
        <end position="77"/>
    </location>
</feature>